<dbReference type="EMBL" id="CAUOFW020001403">
    <property type="protein sequence ID" value="CAK9144575.1"/>
    <property type="molecule type" value="Genomic_DNA"/>
</dbReference>
<sequence length="179" mass="20024">MEWRLSFPYHLSSIRMISFFVKARTLLIRQQISQEKAGLSMSIDKSQDGVEIKDVLDKSSMMRRTKLAQLASVAVDETSMLEEGTKLLTNTLEATIESIRAMKSSRCGQRLLAKRKDIHEQQNFNDSLQVGAKGCGKHLKSSKEKAMDKLGQCHGCGKIEQTHTMGNSCDSQNTNDPSE</sequence>
<name>A0ABC8RHW6_9AQUA</name>
<reference evidence="1 2" key="1">
    <citation type="submission" date="2024-02" db="EMBL/GenBank/DDBJ databases">
        <authorList>
            <person name="Vignale AGUSTIN F."/>
            <person name="Sosa J E."/>
            <person name="Modenutti C."/>
        </authorList>
    </citation>
    <scope>NUCLEOTIDE SEQUENCE [LARGE SCALE GENOMIC DNA]</scope>
</reference>
<proteinExistence type="predicted"/>
<comment type="caution">
    <text evidence="1">The sequence shown here is derived from an EMBL/GenBank/DDBJ whole genome shotgun (WGS) entry which is preliminary data.</text>
</comment>
<dbReference type="Proteomes" id="UP001642360">
    <property type="component" value="Unassembled WGS sequence"/>
</dbReference>
<keyword evidence="2" id="KW-1185">Reference proteome</keyword>
<evidence type="ECO:0000313" key="2">
    <source>
        <dbReference type="Proteomes" id="UP001642360"/>
    </source>
</evidence>
<gene>
    <name evidence="1" type="ORF">ILEXP_LOCUS12325</name>
</gene>
<dbReference type="AlphaFoldDB" id="A0ABC8RHW6"/>
<evidence type="ECO:0000313" key="1">
    <source>
        <dbReference type="EMBL" id="CAK9144575.1"/>
    </source>
</evidence>
<accession>A0ABC8RHW6</accession>
<organism evidence="1 2">
    <name type="scientific">Ilex paraguariensis</name>
    <name type="common">yerba mate</name>
    <dbReference type="NCBI Taxonomy" id="185542"/>
    <lineage>
        <taxon>Eukaryota</taxon>
        <taxon>Viridiplantae</taxon>
        <taxon>Streptophyta</taxon>
        <taxon>Embryophyta</taxon>
        <taxon>Tracheophyta</taxon>
        <taxon>Spermatophyta</taxon>
        <taxon>Magnoliopsida</taxon>
        <taxon>eudicotyledons</taxon>
        <taxon>Gunneridae</taxon>
        <taxon>Pentapetalae</taxon>
        <taxon>asterids</taxon>
        <taxon>campanulids</taxon>
        <taxon>Aquifoliales</taxon>
        <taxon>Aquifoliaceae</taxon>
        <taxon>Ilex</taxon>
    </lineage>
</organism>
<protein>
    <submittedName>
        <fullName evidence="1">Uncharacterized protein</fullName>
    </submittedName>
</protein>